<proteinExistence type="predicted"/>
<feature type="region of interest" description="Disordered" evidence="1">
    <location>
        <begin position="1"/>
        <end position="73"/>
    </location>
</feature>
<dbReference type="AlphaFoldDB" id="A0A3P5WTQ4"/>
<feature type="compositionally biased region" description="Basic and acidic residues" evidence="1">
    <location>
        <begin position="27"/>
        <end position="54"/>
    </location>
</feature>
<evidence type="ECO:0000313" key="3">
    <source>
        <dbReference type="Proteomes" id="UP000277498"/>
    </source>
</evidence>
<dbReference type="Proteomes" id="UP000277498">
    <property type="component" value="Unassembled WGS sequence"/>
</dbReference>
<name>A0A3P5WTQ4_9RHOB</name>
<evidence type="ECO:0000313" key="2">
    <source>
        <dbReference type="EMBL" id="VDC26755.1"/>
    </source>
</evidence>
<reference evidence="2 3" key="1">
    <citation type="submission" date="2018-11" db="EMBL/GenBank/DDBJ databases">
        <authorList>
            <person name="Criscuolo A."/>
        </authorList>
    </citation>
    <scope>NUCLEOTIDE SEQUENCE [LARGE SCALE GENOMIC DNA]</scope>
    <source>
        <strain evidence="2">ACIP111625</strain>
    </source>
</reference>
<protein>
    <submittedName>
        <fullName evidence="2">Uncharacterized protein</fullName>
    </submittedName>
</protein>
<keyword evidence="3" id="KW-1185">Reference proteome</keyword>
<dbReference type="OrthoDB" id="8281596at2"/>
<dbReference type="RefSeq" id="WP_124086161.1">
    <property type="nucleotide sequence ID" value="NZ_UXAW01000056.1"/>
</dbReference>
<feature type="compositionally biased region" description="Basic residues" evidence="1">
    <location>
        <begin position="1"/>
        <end position="10"/>
    </location>
</feature>
<sequence>MANASHKKFGKGVQGKGDASGAMTISDIDKIPPNEVLSNRDKQQTPRKGGHDGKNTQTEQYEDHVANRIPKDD</sequence>
<feature type="compositionally biased region" description="Basic and acidic residues" evidence="1">
    <location>
        <begin position="61"/>
        <end position="73"/>
    </location>
</feature>
<gene>
    <name evidence="2" type="ORF">XINFAN_01749</name>
</gene>
<accession>A0A3P5WTQ4</accession>
<evidence type="ECO:0000256" key="1">
    <source>
        <dbReference type="SAM" id="MobiDB-lite"/>
    </source>
</evidence>
<organism evidence="2 3">
    <name type="scientific">Pseudogemmobacter humi</name>
    <dbReference type="NCBI Taxonomy" id="2483812"/>
    <lineage>
        <taxon>Bacteria</taxon>
        <taxon>Pseudomonadati</taxon>
        <taxon>Pseudomonadota</taxon>
        <taxon>Alphaproteobacteria</taxon>
        <taxon>Rhodobacterales</taxon>
        <taxon>Paracoccaceae</taxon>
        <taxon>Pseudogemmobacter</taxon>
    </lineage>
</organism>
<dbReference type="EMBL" id="UXAW01000056">
    <property type="protein sequence ID" value="VDC26755.1"/>
    <property type="molecule type" value="Genomic_DNA"/>
</dbReference>